<reference evidence="1 2" key="1">
    <citation type="submission" date="2024-06" db="EMBL/GenBank/DDBJ databases">
        <authorList>
            <person name="Woo H."/>
        </authorList>
    </citation>
    <scope>NUCLEOTIDE SEQUENCE [LARGE SCALE GENOMIC DNA]</scope>
    <source>
        <strain evidence="1 2">Si-c</strain>
    </source>
</reference>
<gene>
    <name evidence="1" type="ORF">ABQJ54_16690</name>
</gene>
<sequence length="69" mass="7634">MRSPFIGLLLQHGHVHSPELARQLTRDDPRPLPLHGALRQLTAPDAAARRSSWRAAAGASRYLFLINSP</sequence>
<accession>A0ABV3QJT0</accession>
<dbReference type="EMBL" id="JBFOHK010000005">
    <property type="protein sequence ID" value="MEW9573396.1"/>
    <property type="molecule type" value="Genomic_DNA"/>
</dbReference>
<evidence type="ECO:0000313" key="2">
    <source>
        <dbReference type="Proteomes" id="UP001556220"/>
    </source>
</evidence>
<dbReference type="Proteomes" id="UP001556220">
    <property type="component" value="Unassembled WGS sequence"/>
</dbReference>
<evidence type="ECO:0000313" key="1">
    <source>
        <dbReference type="EMBL" id="MEW9573396.1"/>
    </source>
</evidence>
<keyword evidence="2" id="KW-1185">Reference proteome</keyword>
<proteinExistence type="predicted"/>
<name>A0ABV3QJT0_9GAMM</name>
<organism evidence="1 2">
    <name type="scientific">Rhodanobacter lycopersici</name>
    <dbReference type="NCBI Taxonomy" id="3162487"/>
    <lineage>
        <taxon>Bacteria</taxon>
        <taxon>Pseudomonadati</taxon>
        <taxon>Pseudomonadota</taxon>
        <taxon>Gammaproteobacteria</taxon>
        <taxon>Lysobacterales</taxon>
        <taxon>Rhodanobacteraceae</taxon>
        <taxon>Rhodanobacter</taxon>
    </lineage>
</organism>
<comment type="caution">
    <text evidence="1">The sequence shown here is derived from an EMBL/GenBank/DDBJ whole genome shotgun (WGS) entry which is preliminary data.</text>
</comment>
<protein>
    <submittedName>
        <fullName evidence="1">Uncharacterized protein</fullName>
    </submittedName>
</protein>
<dbReference type="RefSeq" id="WP_367855454.1">
    <property type="nucleotide sequence ID" value="NZ_JBFOHK010000005.1"/>
</dbReference>